<keyword evidence="2 6" id="KW-0134">Cell wall</keyword>
<name>A0A453PKA8_AEGTS</name>
<dbReference type="InterPro" id="IPR007117">
    <property type="entry name" value="Expansin_CBD"/>
</dbReference>
<dbReference type="GO" id="GO:0016020">
    <property type="term" value="C:membrane"/>
    <property type="evidence" value="ECO:0007669"/>
    <property type="project" value="UniProtKB-SubCell"/>
</dbReference>
<dbReference type="FunFam" id="2.60.40.760:FF:000001">
    <property type="entry name" value="Expansin"/>
    <property type="match status" value="1"/>
</dbReference>
<evidence type="ECO:0000256" key="7">
    <source>
        <dbReference type="SAM" id="SignalP"/>
    </source>
</evidence>
<keyword evidence="4 7" id="KW-0732">Signal</keyword>
<dbReference type="Pfam" id="PF01357">
    <property type="entry name" value="Expansin_C"/>
    <property type="match status" value="1"/>
</dbReference>
<protein>
    <recommendedName>
        <fullName evidence="6">Expansin</fullName>
    </recommendedName>
</protein>
<dbReference type="Pfam" id="PF03330">
    <property type="entry name" value="DPBB_1"/>
    <property type="match status" value="1"/>
</dbReference>
<evidence type="ECO:0000256" key="5">
    <source>
        <dbReference type="ARBA" id="ARBA00023136"/>
    </source>
</evidence>
<dbReference type="STRING" id="200361.A0A453PKA8"/>
<reference evidence="10" key="3">
    <citation type="journal article" date="2017" name="Nature">
        <title>Genome sequence of the progenitor of the wheat D genome Aegilops tauschii.</title>
        <authorList>
            <person name="Luo M.C."/>
            <person name="Gu Y.Q."/>
            <person name="Puiu D."/>
            <person name="Wang H."/>
            <person name="Twardziok S.O."/>
            <person name="Deal K.R."/>
            <person name="Huo N."/>
            <person name="Zhu T."/>
            <person name="Wang L."/>
            <person name="Wang Y."/>
            <person name="McGuire P.E."/>
            <person name="Liu S."/>
            <person name="Long H."/>
            <person name="Ramasamy R.K."/>
            <person name="Rodriguez J.C."/>
            <person name="Van S.L."/>
            <person name="Yuan L."/>
            <person name="Wang Z."/>
            <person name="Xia Z."/>
            <person name="Xiao L."/>
            <person name="Anderson O.D."/>
            <person name="Ouyang S."/>
            <person name="Liang Y."/>
            <person name="Zimin A.V."/>
            <person name="Pertea G."/>
            <person name="Qi P."/>
            <person name="Bennetzen J.L."/>
            <person name="Dai X."/>
            <person name="Dawson M.W."/>
            <person name="Muller H.G."/>
            <person name="Kugler K."/>
            <person name="Rivarola-Duarte L."/>
            <person name="Spannagl M."/>
            <person name="Mayer K.F.X."/>
            <person name="Lu F.H."/>
            <person name="Bevan M.W."/>
            <person name="Leroy P."/>
            <person name="Li P."/>
            <person name="You F.M."/>
            <person name="Sun Q."/>
            <person name="Liu Z."/>
            <person name="Lyons E."/>
            <person name="Wicker T."/>
            <person name="Salzberg S.L."/>
            <person name="Devos K.M."/>
            <person name="Dvorak J."/>
        </authorList>
    </citation>
    <scope>NUCLEOTIDE SEQUENCE [LARGE SCALE GENOMIC DNA]</scope>
    <source>
        <strain evidence="10">cv. AL8/78</strain>
    </source>
</reference>
<keyword evidence="5" id="KW-0472">Membrane</keyword>
<accession>A0A453PKA8</accession>
<dbReference type="AlphaFoldDB" id="A0A453PKA8"/>
<dbReference type="SUPFAM" id="SSF50685">
    <property type="entry name" value="Barwin-like endoglucanases"/>
    <property type="match status" value="1"/>
</dbReference>
<dbReference type="InterPro" id="IPR036908">
    <property type="entry name" value="RlpA-like_sf"/>
</dbReference>
<dbReference type="SUPFAM" id="SSF49590">
    <property type="entry name" value="PHL pollen allergen"/>
    <property type="match status" value="1"/>
</dbReference>
<dbReference type="Gramene" id="AET6Gv20761700.3">
    <property type="protein sequence ID" value="AET6Gv20761700.3"/>
    <property type="gene ID" value="AET6Gv20761700"/>
</dbReference>
<evidence type="ECO:0000256" key="1">
    <source>
        <dbReference type="ARBA" id="ARBA00005392"/>
    </source>
</evidence>
<dbReference type="Gene3D" id="2.40.40.10">
    <property type="entry name" value="RlpA-like domain"/>
    <property type="match status" value="1"/>
</dbReference>
<dbReference type="EnsemblPlants" id="AET6Gv20761700.3">
    <property type="protein sequence ID" value="AET6Gv20761700.3"/>
    <property type="gene ID" value="AET6Gv20761700"/>
</dbReference>
<dbReference type="PANTHER" id="PTHR31867">
    <property type="entry name" value="EXPANSIN-A15"/>
    <property type="match status" value="1"/>
</dbReference>
<comment type="subcellular location">
    <subcellularLocation>
        <location evidence="6">Secreted</location>
        <location evidence="6">Cell wall</location>
    </subcellularLocation>
    <subcellularLocation>
        <location evidence="6">Membrane</location>
        <topology evidence="6">Peripheral membrane protein</topology>
    </subcellularLocation>
</comment>
<dbReference type="InterPro" id="IPR036749">
    <property type="entry name" value="Expansin_CBD_sf"/>
</dbReference>
<evidence type="ECO:0000256" key="6">
    <source>
        <dbReference type="RuleBase" id="RU365023"/>
    </source>
</evidence>
<keyword evidence="6" id="KW-0961">Cell wall biogenesis/degradation</keyword>
<dbReference type="GO" id="GO:0005576">
    <property type="term" value="C:extracellular region"/>
    <property type="evidence" value="ECO:0007669"/>
    <property type="project" value="InterPro"/>
</dbReference>
<comment type="similarity">
    <text evidence="1 6">Belongs to the expansin family. Expansin A subfamily.</text>
</comment>
<evidence type="ECO:0000259" key="8">
    <source>
        <dbReference type="PROSITE" id="PS50842"/>
    </source>
</evidence>
<dbReference type="SMART" id="SM00837">
    <property type="entry name" value="DPBB_1"/>
    <property type="match status" value="1"/>
</dbReference>
<dbReference type="PRINTS" id="PR01226">
    <property type="entry name" value="EXPANSIN"/>
</dbReference>
<dbReference type="Gene3D" id="2.60.40.760">
    <property type="entry name" value="Expansin, cellulose-binding-like domain"/>
    <property type="match status" value="1"/>
</dbReference>
<reference evidence="11" key="1">
    <citation type="journal article" date="2014" name="Science">
        <title>Ancient hybridizations among the ancestral genomes of bread wheat.</title>
        <authorList>
            <consortium name="International Wheat Genome Sequencing Consortium,"/>
            <person name="Marcussen T."/>
            <person name="Sandve S.R."/>
            <person name="Heier L."/>
            <person name="Spannagl M."/>
            <person name="Pfeifer M."/>
            <person name="Jakobsen K.S."/>
            <person name="Wulff B.B."/>
            <person name="Steuernagel B."/>
            <person name="Mayer K.F."/>
            <person name="Olsen O.A."/>
        </authorList>
    </citation>
    <scope>NUCLEOTIDE SEQUENCE [LARGE SCALE GENOMIC DNA]</scope>
    <source>
        <strain evidence="11">cv. AL8/78</strain>
    </source>
</reference>
<feature type="signal peptide" evidence="7">
    <location>
        <begin position="1"/>
        <end position="40"/>
    </location>
</feature>
<dbReference type="PROSITE" id="PS50843">
    <property type="entry name" value="EXPANSIN_CBD"/>
    <property type="match status" value="1"/>
</dbReference>
<dbReference type="InterPro" id="IPR009009">
    <property type="entry name" value="RlpA-like_DPBB"/>
</dbReference>
<evidence type="ECO:0000259" key="9">
    <source>
        <dbReference type="PROSITE" id="PS50843"/>
    </source>
</evidence>
<feature type="domain" description="Expansin-like CBD" evidence="9">
    <location>
        <begin position="252"/>
        <end position="332"/>
    </location>
</feature>
<organism evidence="10 11">
    <name type="scientific">Aegilops tauschii subsp. strangulata</name>
    <name type="common">Goatgrass</name>
    <dbReference type="NCBI Taxonomy" id="200361"/>
    <lineage>
        <taxon>Eukaryota</taxon>
        <taxon>Viridiplantae</taxon>
        <taxon>Streptophyta</taxon>
        <taxon>Embryophyta</taxon>
        <taxon>Tracheophyta</taxon>
        <taxon>Spermatophyta</taxon>
        <taxon>Magnoliopsida</taxon>
        <taxon>Liliopsida</taxon>
        <taxon>Poales</taxon>
        <taxon>Poaceae</taxon>
        <taxon>BOP clade</taxon>
        <taxon>Pooideae</taxon>
        <taxon>Triticodae</taxon>
        <taxon>Triticeae</taxon>
        <taxon>Triticinae</taxon>
        <taxon>Aegilops</taxon>
    </lineage>
</organism>
<keyword evidence="11" id="KW-1185">Reference proteome</keyword>
<comment type="function">
    <text evidence="6">Causes loosening and extension of plant cell walls by disrupting non-covalent bonding between cellulose microfibrils and matrix glucans. No enzymatic activity has been found.</text>
</comment>
<evidence type="ECO:0000256" key="4">
    <source>
        <dbReference type="ARBA" id="ARBA00022729"/>
    </source>
</evidence>
<dbReference type="CDD" id="cd22274">
    <property type="entry name" value="DPBB_EXPA_N"/>
    <property type="match status" value="1"/>
</dbReference>
<dbReference type="InterPro" id="IPR007112">
    <property type="entry name" value="Expansin/allergen_DPBB_dom"/>
</dbReference>
<keyword evidence="3 6" id="KW-0964">Secreted</keyword>
<feature type="chain" id="PRO_5019168924" description="Expansin" evidence="7">
    <location>
        <begin position="41"/>
        <end position="336"/>
    </location>
</feature>
<reference evidence="10" key="5">
    <citation type="journal article" date="2021" name="G3 (Bethesda)">
        <title>Aegilops tauschii genome assembly Aet v5.0 features greater sequence contiguity and improved annotation.</title>
        <authorList>
            <person name="Wang L."/>
            <person name="Zhu T."/>
            <person name="Rodriguez J.C."/>
            <person name="Deal K.R."/>
            <person name="Dubcovsky J."/>
            <person name="McGuire P.E."/>
            <person name="Lux T."/>
            <person name="Spannagl M."/>
            <person name="Mayer K.F.X."/>
            <person name="Baldrich P."/>
            <person name="Meyers B.C."/>
            <person name="Huo N."/>
            <person name="Gu Y.Q."/>
            <person name="Zhou H."/>
            <person name="Devos K.M."/>
            <person name="Bennetzen J.L."/>
            <person name="Unver T."/>
            <person name="Budak H."/>
            <person name="Gulick P.J."/>
            <person name="Galiba G."/>
            <person name="Kalapos B."/>
            <person name="Nelson D.R."/>
            <person name="Li P."/>
            <person name="You F.M."/>
            <person name="Luo M.C."/>
            <person name="Dvorak J."/>
        </authorList>
    </citation>
    <scope>NUCLEOTIDE SEQUENCE [LARGE SCALE GENOMIC DNA]</scope>
    <source>
        <strain evidence="10">cv. AL8/78</strain>
    </source>
</reference>
<evidence type="ECO:0000313" key="11">
    <source>
        <dbReference type="Proteomes" id="UP000015105"/>
    </source>
</evidence>
<dbReference type="InterPro" id="IPR007118">
    <property type="entry name" value="Expan_Lol_pI"/>
</dbReference>
<reference evidence="10" key="4">
    <citation type="submission" date="2019-03" db="UniProtKB">
        <authorList>
            <consortium name="EnsemblPlants"/>
        </authorList>
    </citation>
    <scope>IDENTIFICATION</scope>
</reference>
<reference evidence="11" key="2">
    <citation type="journal article" date="2017" name="Nat. Plants">
        <title>The Aegilops tauschii genome reveals multiple impacts of transposons.</title>
        <authorList>
            <person name="Zhao G."/>
            <person name="Zou C."/>
            <person name="Li K."/>
            <person name="Wang K."/>
            <person name="Li T."/>
            <person name="Gao L."/>
            <person name="Zhang X."/>
            <person name="Wang H."/>
            <person name="Yang Z."/>
            <person name="Liu X."/>
            <person name="Jiang W."/>
            <person name="Mao L."/>
            <person name="Kong X."/>
            <person name="Jiao Y."/>
            <person name="Jia J."/>
        </authorList>
    </citation>
    <scope>NUCLEOTIDE SEQUENCE [LARGE SCALE GENOMIC DNA]</scope>
    <source>
        <strain evidence="11">cv. AL8/78</strain>
    </source>
</reference>
<dbReference type="Proteomes" id="UP000015105">
    <property type="component" value="Chromosome 6D"/>
</dbReference>
<feature type="domain" description="Expansin-like EG45" evidence="8">
    <location>
        <begin position="93"/>
        <end position="203"/>
    </location>
</feature>
<evidence type="ECO:0000313" key="10">
    <source>
        <dbReference type="EnsemblPlants" id="AET6Gv20761700.3"/>
    </source>
</evidence>
<evidence type="ECO:0000256" key="3">
    <source>
        <dbReference type="ARBA" id="ARBA00022525"/>
    </source>
</evidence>
<sequence length="336" mass="34893">PTPAGLTARQAAAPPCVPMAPVRAALLAFLVAALLPLALSRGQGRGPHLPGHGLVHRHGPGIGHHAHAPLGGGAWASAHATFYGGGDASGTMGGACGYGNLYSTGYGSNTAALSTALFNNGLSCGACFEVRCDPGGTEAGAPHACLPGSTVVTATNFCPPNFGESSDAGGWCNPPRAHFDMSQPVFQRIALYRAGIVPVSYRRFAPFRHALLPLSAQELLRELTLTVPWICSCRVACQKKGGIRFTINGHSYFNLVLVTNVGGPGDVHAVSVKSTRSAAWQSLSRNWGQNWQSNALLDGQGLSFRVTAGNGQSVVSNNAVPRGWSFGQTFSGAQFH</sequence>
<evidence type="ECO:0000256" key="2">
    <source>
        <dbReference type="ARBA" id="ARBA00022512"/>
    </source>
</evidence>
<dbReference type="GO" id="GO:0009664">
    <property type="term" value="P:plant-type cell wall organization"/>
    <property type="evidence" value="ECO:0007669"/>
    <property type="project" value="InterPro"/>
</dbReference>
<dbReference type="InterPro" id="IPR002963">
    <property type="entry name" value="Expansin"/>
</dbReference>
<dbReference type="PRINTS" id="PR01225">
    <property type="entry name" value="EXPANSNFAMLY"/>
</dbReference>
<proteinExistence type="inferred from homology"/>
<dbReference type="PROSITE" id="PS50842">
    <property type="entry name" value="EXPANSIN_EG45"/>
    <property type="match status" value="1"/>
</dbReference>